<dbReference type="EMBL" id="BPLQ01008148">
    <property type="protein sequence ID" value="GIY35209.1"/>
    <property type="molecule type" value="Genomic_DNA"/>
</dbReference>
<evidence type="ECO:0000313" key="1">
    <source>
        <dbReference type="EMBL" id="GIY35209.1"/>
    </source>
</evidence>
<name>A0AAV4SMJ1_9ARAC</name>
<reference evidence="1 2" key="1">
    <citation type="submission" date="2021-06" db="EMBL/GenBank/DDBJ databases">
        <title>Caerostris darwini draft genome.</title>
        <authorList>
            <person name="Kono N."/>
            <person name="Arakawa K."/>
        </authorList>
    </citation>
    <scope>NUCLEOTIDE SEQUENCE [LARGE SCALE GENOMIC DNA]</scope>
</reference>
<protein>
    <submittedName>
        <fullName evidence="1">Uncharacterized protein</fullName>
    </submittedName>
</protein>
<proteinExistence type="predicted"/>
<accession>A0AAV4SMJ1</accession>
<dbReference type="Proteomes" id="UP001054837">
    <property type="component" value="Unassembled WGS sequence"/>
</dbReference>
<dbReference type="AlphaFoldDB" id="A0AAV4SMJ1"/>
<sequence>MIGTISGFCQVRKINWIAGFLTTLTLENTIERRQKVNKVRLTAPSVAKVGDHVPPNLVTLFTLSTLPLFRLTTQQPLHAENYHGVTT</sequence>
<comment type="caution">
    <text evidence="1">The sequence shown here is derived from an EMBL/GenBank/DDBJ whole genome shotgun (WGS) entry which is preliminary data.</text>
</comment>
<organism evidence="1 2">
    <name type="scientific">Caerostris darwini</name>
    <dbReference type="NCBI Taxonomy" id="1538125"/>
    <lineage>
        <taxon>Eukaryota</taxon>
        <taxon>Metazoa</taxon>
        <taxon>Ecdysozoa</taxon>
        <taxon>Arthropoda</taxon>
        <taxon>Chelicerata</taxon>
        <taxon>Arachnida</taxon>
        <taxon>Araneae</taxon>
        <taxon>Araneomorphae</taxon>
        <taxon>Entelegynae</taxon>
        <taxon>Araneoidea</taxon>
        <taxon>Araneidae</taxon>
        <taxon>Caerostris</taxon>
    </lineage>
</organism>
<gene>
    <name evidence="1" type="ORF">CDAR_86161</name>
</gene>
<keyword evidence="2" id="KW-1185">Reference proteome</keyword>
<evidence type="ECO:0000313" key="2">
    <source>
        <dbReference type="Proteomes" id="UP001054837"/>
    </source>
</evidence>